<organism evidence="2 3">
    <name type="scientific">Hibiscus sabdariffa</name>
    <name type="common">roselle</name>
    <dbReference type="NCBI Taxonomy" id="183260"/>
    <lineage>
        <taxon>Eukaryota</taxon>
        <taxon>Viridiplantae</taxon>
        <taxon>Streptophyta</taxon>
        <taxon>Embryophyta</taxon>
        <taxon>Tracheophyta</taxon>
        <taxon>Spermatophyta</taxon>
        <taxon>Magnoliopsida</taxon>
        <taxon>eudicotyledons</taxon>
        <taxon>Gunneridae</taxon>
        <taxon>Pentapetalae</taxon>
        <taxon>rosids</taxon>
        <taxon>malvids</taxon>
        <taxon>Malvales</taxon>
        <taxon>Malvaceae</taxon>
        <taxon>Malvoideae</taxon>
        <taxon>Hibiscus</taxon>
    </lineage>
</organism>
<dbReference type="Proteomes" id="UP001472677">
    <property type="component" value="Unassembled WGS sequence"/>
</dbReference>
<comment type="caution">
    <text evidence="2">The sequence shown here is derived from an EMBL/GenBank/DDBJ whole genome shotgun (WGS) entry which is preliminary data.</text>
</comment>
<evidence type="ECO:0000256" key="1">
    <source>
        <dbReference type="SAM" id="MobiDB-lite"/>
    </source>
</evidence>
<dbReference type="EMBL" id="JBBPBM010000023">
    <property type="protein sequence ID" value="KAK8546563.1"/>
    <property type="molecule type" value="Genomic_DNA"/>
</dbReference>
<name>A0ABR2DUF1_9ROSI</name>
<sequence>MKKAKINLVYEERGRKRCRGNSSRSAGMTAKGRRNGVRATGVLSIIPDTRSMVTRSIAMQTMQLEDEGTLYDDEITQDPVEEINDDNKPKEQVQPQHEQQEEEVQPQHEQQEEEEVQPQHEQQEEEEVQPQHEQQEEEEEVQPQHEQQEEEQVQPQHEQQQEEQQQPANEVVPVPVENKGDGEEMMVLDDLPVICNYEELWPCANIGCASGWHYGWDPTNEFWEPFGDAKFEPVWDDALWDFKDDDETKKL</sequence>
<protein>
    <submittedName>
        <fullName evidence="2">Uncharacterized protein</fullName>
    </submittedName>
</protein>
<evidence type="ECO:0000313" key="2">
    <source>
        <dbReference type="EMBL" id="KAK8546563.1"/>
    </source>
</evidence>
<accession>A0ABR2DUF1</accession>
<gene>
    <name evidence="2" type="ORF">V6N12_027340</name>
</gene>
<proteinExistence type="predicted"/>
<feature type="compositionally biased region" description="Acidic residues" evidence="1">
    <location>
        <begin position="64"/>
        <end position="84"/>
    </location>
</feature>
<feature type="region of interest" description="Disordered" evidence="1">
    <location>
        <begin position="15"/>
        <end position="35"/>
    </location>
</feature>
<keyword evidence="3" id="KW-1185">Reference proteome</keyword>
<feature type="region of interest" description="Disordered" evidence="1">
    <location>
        <begin position="63"/>
        <end position="173"/>
    </location>
</feature>
<reference evidence="2 3" key="1">
    <citation type="journal article" date="2024" name="G3 (Bethesda)">
        <title>Genome assembly of Hibiscus sabdariffa L. provides insights into metabolisms of medicinal natural products.</title>
        <authorList>
            <person name="Kim T."/>
        </authorList>
    </citation>
    <scope>NUCLEOTIDE SEQUENCE [LARGE SCALE GENOMIC DNA]</scope>
    <source>
        <strain evidence="2">TK-2024</strain>
        <tissue evidence="2">Old leaves</tissue>
    </source>
</reference>
<feature type="compositionally biased region" description="Low complexity" evidence="1">
    <location>
        <begin position="153"/>
        <end position="173"/>
    </location>
</feature>
<evidence type="ECO:0000313" key="3">
    <source>
        <dbReference type="Proteomes" id="UP001472677"/>
    </source>
</evidence>